<protein>
    <submittedName>
        <fullName evidence="3">Uncharacterized protein</fullName>
    </submittedName>
</protein>
<dbReference type="Gene3D" id="1.25.40.10">
    <property type="entry name" value="Tetratricopeptide repeat domain"/>
    <property type="match status" value="1"/>
</dbReference>
<dbReference type="PANTHER" id="PTHR44117">
    <property type="entry name" value="INTRAFLAGELLAR TRANSPORT PROTEIN 88 HOMOLOG"/>
    <property type="match status" value="1"/>
</dbReference>
<evidence type="ECO:0000256" key="2">
    <source>
        <dbReference type="SAM" id="MobiDB-lite"/>
    </source>
</evidence>
<dbReference type="STRING" id="69332.A0A388LY53"/>
<dbReference type="GO" id="GO:0005814">
    <property type="term" value="C:centriole"/>
    <property type="evidence" value="ECO:0007669"/>
    <property type="project" value="TreeGrafter"/>
</dbReference>
<dbReference type="Proteomes" id="UP000265515">
    <property type="component" value="Unassembled WGS sequence"/>
</dbReference>
<dbReference type="OrthoDB" id="421121at2759"/>
<dbReference type="GO" id="GO:1905515">
    <property type="term" value="P:non-motile cilium assembly"/>
    <property type="evidence" value="ECO:0007669"/>
    <property type="project" value="TreeGrafter"/>
</dbReference>
<proteinExistence type="predicted"/>
<dbReference type="PANTHER" id="PTHR44117:SF1">
    <property type="entry name" value="INTRAFLAGELLAR TRANSPORT PROTEIN 88 HOMOLOG"/>
    <property type="match status" value="1"/>
</dbReference>
<evidence type="ECO:0000256" key="1">
    <source>
        <dbReference type="PROSITE-ProRule" id="PRU00339"/>
    </source>
</evidence>
<dbReference type="PROSITE" id="PS50005">
    <property type="entry name" value="TPR"/>
    <property type="match status" value="2"/>
</dbReference>
<dbReference type="SUPFAM" id="SSF48452">
    <property type="entry name" value="TPR-like"/>
    <property type="match status" value="1"/>
</dbReference>
<dbReference type="GO" id="GO:0097730">
    <property type="term" value="C:non-motile cilium"/>
    <property type="evidence" value="ECO:0007669"/>
    <property type="project" value="TreeGrafter"/>
</dbReference>
<feature type="repeat" description="TPR" evidence="1">
    <location>
        <begin position="159"/>
        <end position="192"/>
    </location>
</feature>
<dbReference type="PROSITE" id="PS50293">
    <property type="entry name" value="TPR_REGION"/>
    <property type="match status" value="1"/>
</dbReference>
<reference evidence="3 4" key="1">
    <citation type="journal article" date="2018" name="Cell">
        <title>The Chara Genome: Secondary Complexity and Implications for Plant Terrestrialization.</title>
        <authorList>
            <person name="Nishiyama T."/>
            <person name="Sakayama H."/>
            <person name="Vries J.D."/>
            <person name="Buschmann H."/>
            <person name="Saint-Marcoux D."/>
            <person name="Ullrich K.K."/>
            <person name="Haas F.B."/>
            <person name="Vanderstraeten L."/>
            <person name="Becker D."/>
            <person name="Lang D."/>
            <person name="Vosolsobe S."/>
            <person name="Rombauts S."/>
            <person name="Wilhelmsson P.K.I."/>
            <person name="Janitza P."/>
            <person name="Kern R."/>
            <person name="Heyl A."/>
            <person name="Rumpler F."/>
            <person name="Villalobos L.I.A.C."/>
            <person name="Clay J.M."/>
            <person name="Skokan R."/>
            <person name="Toyoda A."/>
            <person name="Suzuki Y."/>
            <person name="Kagoshima H."/>
            <person name="Schijlen E."/>
            <person name="Tajeshwar N."/>
            <person name="Catarino B."/>
            <person name="Hetherington A.J."/>
            <person name="Saltykova A."/>
            <person name="Bonnot C."/>
            <person name="Breuninger H."/>
            <person name="Symeonidi A."/>
            <person name="Radhakrishnan G.V."/>
            <person name="Van Nieuwerburgh F."/>
            <person name="Deforce D."/>
            <person name="Chang C."/>
            <person name="Karol K.G."/>
            <person name="Hedrich R."/>
            <person name="Ulvskov P."/>
            <person name="Glockner G."/>
            <person name="Delwiche C.F."/>
            <person name="Petrasek J."/>
            <person name="Van de Peer Y."/>
            <person name="Friml J."/>
            <person name="Beilby M."/>
            <person name="Dolan L."/>
            <person name="Kohara Y."/>
            <person name="Sugano S."/>
            <person name="Fujiyama A."/>
            <person name="Delaux P.-M."/>
            <person name="Quint M."/>
            <person name="TheiBen G."/>
            <person name="Hagemann M."/>
            <person name="Harholt J."/>
            <person name="Dunand C."/>
            <person name="Zachgo S."/>
            <person name="Langdale J."/>
            <person name="Maumus F."/>
            <person name="Straeten D.V.D."/>
            <person name="Gould S.B."/>
            <person name="Rensing S.A."/>
        </authorList>
    </citation>
    <scope>NUCLEOTIDE SEQUENCE [LARGE SCALE GENOMIC DNA]</scope>
    <source>
        <strain evidence="3 4">S276</strain>
    </source>
</reference>
<dbReference type="InterPro" id="IPR019734">
    <property type="entry name" value="TPR_rpt"/>
</dbReference>
<dbReference type="GO" id="GO:0036064">
    <property type="term" value="C:ciliary basal body"/>
    <property type="evidence" value="ECO:0007669"/>
    <property type="project" value="TreeGrafter"/>
</dbReference>
<feature type="compositionally biased region" description="Gly residues" evidence="2">
    <location>
        <begin position="20"/>
        <end position="30"/>
    </location>
</feature>
<dbReference type="InterPro" id="IPR011990">
    <property type="entry name" value="TPR-like_helical_dom_sf"/>
</dbReference>
<dbReference type="AlphaFoldDB" id="A0A388LY53"/>
<name>A0A388LY53_CHABU</name>
<gene>
    <name evidence="3" type="ORF">CBR_g44620</name>
</gene>
<dbReference type="EMBL" id="BFEA01000598">
    <property type="protein sequence ID" value="GBG87162.1"/>
    <property type="molecule type" value="Genomic_DNA"/>
</dbReference>
<keyword evidence="4" id="KW-1185">Reference proteome</keyword>
<comment type="caution">
    <text evidence="3">The sequence shown here is derived from an EMBL/GenBank/DDBJ whole genome shotgun (WGS) entry which is preliminary data.</text>
</comment>
<keyword evidence="1" id="KW-0802">TPR repeat</keyword>
<feature type="compositionally biased region" description="Polar residues" evidence="2">
    <location>
        <begin position="233"/>
        <end position="242"/>
    </location>
</feature>
<dbReference type="Gramene" id="GBG87162">
    <property type="protein sequence ID" value="GBG87162"/>
    <property type="gene ID" value="CBR_g44620"/>
</dbReference>
<feature type="compositionally biased region" description="Basic residues" evidence="2">
    <location>
        <begin position="1"/>
        <end position="10"/>
    </location>
</feature>
<dbReference type="SMART" id="SM00028">
    <property type="entry name" value="TPR"/>
    <property type="match status" value="3"/>
</dbReference>
<feature type="region of interest" description="Disordered" evidence="2">
    <location>
        <begin position="1"/>
        <end position="79"/>
    </location>
</feature>
<feature type="repeat" description="TPR" evidence="1">
    <location>
        <begin position="125"/>
        <end position="158"/>
    </location>
</feature>
<dbReference type="Pfam" id="PF13432">
    <property type="entry name" value="TPR_16"/>
    <property type="match status" value="1"/>
</dbReference>
<organism evidence="3 4">
    <name type="scientific">Chara braunii</name>
    <name type="common">Braun's stonewort</name>
    <dbReference type="NCBI Taxonomy" id="69332"/>
    <lineage>
        <taxon>Eukaryota</taxon>
        <taxon>Viridiplantae</taxon>
        <taxon>Streptophyta</taxon>
        <taxon>Charophyceae</taxon>
        <taxon>Charales</taxon>
        <taxon>Characeae</taxon>
        <taxon>Chara</taxon>
    </lineage>
</organism>
<accession>A0A388LY53</accession>
<dbReference type="GO" id="GO:0097546">
    <property type="term" value="C:ciliary base"/>
    <property type="evidence" value="ECO:0007669"/>
    <property type="project" value="TreeGrafter"/>
</dbReference>
<dbReference type="GO" id="GO:0019894">
    <property type="term" value="F:kinesin binding"/>
    <property type="evidence" value="ECO:0007669"/>
    <property type="project" value="TreeGrafter"/>
</dbReference>
<feature type="compositionally biased region" description="Gly residues" evidence="2">
    <location>
        <begin position="68"/>
        <end position="78"/>
    </location>
</feature>
<feature type="region of interest" description="Disordered" evidence="2">
    <location>
        <begin position="222"/>
        <end position="248"/>
    </location>
</feature>
<dbReference type="GO" id="GO:0042073">
    <property type="term" value="P:intraciliary transport"/>
    <property type="evidence" value="ECO:0007669"/>
    <property type="project" value="TreeGrafter"/>
</dbReference>
<evidence type="ECO:0000313" key="3">
    <source>
        <dbReference type="EMBL" id="GBG87162.1"/>
    </source>
</evidence>
<sequence length="248" mass="27323">MLRKPAKVHKRNETDSGAGAAEGAGEGVAGEEGRTTNGRRRRRWSRTTGQKDRRRGGSVKSEWTRAVNGGGAVGGAGEGVEFERKEPELRARAAMNLSFLYFLEGDLPNAEKHAEVAVKTDRYNSRALVNRGNCFFAQGDIESAKNLYMEAIDAEADCIEAIFNLGLAYKKIGNLPEALAAYRKVNTLLPNNTEVIYQRRPLLNFPKMAIAQPIRIEYHQSIPNASKQDDATTTKVSDSNLDQMPVLL</sequence>
<evidence type="ECO:0000313" key="4">
    <source>
        <dbReference type="Proteomes" id="UP000265515"/>
    </source>
</evidence>